<dbReference type="RefSeq" id="WP_069326549.1">
    <property type="nucleotide sequence ID" value="NZ_MDER01000030.1"/>
</dbReference>
<organism evidence="2 3">
    <name type="scientific">Paenibacillus nuruki</name>
    <dbReference type="NCBI Taxonomy" id="1886670"/>
    <lineage>
        <taxon>Bacteria</taxon>
        <taxon>Bacillati</taxon>
        <taxon>Bacillota</taxon>
        <taxon>Bacilli</taxon>
        <taxon>Bacillales</taxon>
        <taxon>Paenibacillaceae</taxon>
        <taxon>Paenibacillus</taxon>
    </lineage>
</organism>
<dbReference type="PANTHER" id="PTHR43283:SF7">
    <property type="entry name" value="BETA-LACTAMASE-RELATED DOMAIN-CONTAINING PROTEIN"/>
    <property type="match status" value="1"/>
</dbReference>
<dbReference type="GO" id="GO:0019875">
    <property type="term" value="F:6-aminohexanoate-dimer hydrolase activity"/>
    <property type="evidence" value="ECO:0007669"/>
    <property type="project" value="UniProtKB-EC"/>
</dbReference>
<dbReference type="PANTHER" id="PTHR43283">
    <property type="entry name" value="BETA-LACTAMASE-RELATED"/>
    <property type="match status" value="1"/>
</dbReference>
<reference evidence="2 3" key="1">
    <citation type="submission" date="2016-08" db="EMBL/GenBank/DDBJ databases">
        <title>Genome sequencing of Paenibacillus sp. TI45-13ar, isolated from Korean traditional nuruk.</title>
        <authorList>
            <person name="Kim S.-J."/>
        </authorList>
    </citation>
    <scope>NUCLEOTIDE SEQUENCE [LARGE SCALE GENOMIC DNA]</scope>
    <source>
        <strain evidence="2 3">TI45-13ar</strain>
    </source>
</reference>
<dbReference type="AlphaFoldDB" id="A0A1E3L9K2"/>
<evidence type="ECO:0000259" key="1">
    <source>
        <dbReference type="Pfam" id="PF00144"/>
    </source>
</evidence>
<dbReference type="InterPro" id="IPR012338">
    <property type="entry name" value="Beta-lactam/transpept-like"/>
</dbReference>
<dbReference type="Gene3D" id="3.40.710.10">
    <property type="entry name" value="DD-peptidase/beta-lactamase superfamily"/>
    <property type="match status" value="1"/>
</dbReference>
<evidence type="ECO:0000313" key="3">
    <source>
        <dbReference type="Proteomes" id="UP000094578"/>
    </source>
</evidence>
<keyword evidence="3" id="KW-1185">Reference proteome</keyword>
<dbReference type="SUPFAM" id="SSF56601">
    <property type="entry name" value="beta-lactamase/transpeptidase-like"/>
    <property type="match status" value="1"/>
</dbReference>
<dbReference type="EMBL" id="MDER01000030">
    <property type="protein sequence ID" value="ODP29630.1"/>
    <property type="molecule type" value="Genomic_DNA"/>
</dbReference>
<dbReference type="EC" id="3.5.1.46" evidence="2"/>
<protein>
    <submittedName>
        <fullName evidence="2">6-aminohexanoate-oligomer exohydrolase</fullName>
        <ecNumber evidence="2">3.5.1.46</ecNumber>
    </submittedName>
</protein>
<dbReference type="STRING" id="1886670.PTI45_01113"/>
<dbReference type="InterPro" id="IPR001466">
    <property type="entry name" value="Beta-lactam-related"/>
</dbReference>
<dbReference type="InterPro" id="IPR050789">
    <property type="entry name" value="Diverse_Enzym_Activities"/>
</dbReference>
<feature type="domain" description="Beta-lactamase-related" evidence="1">
    <location>
        <begin position="44"/>
        <end position="296"/>
    </location>
</feature>
<dbReference type="Pfam" id="PF00144">
    <property type="entry name" value="Beta-lactamase"/>
    <property type="match status" value="1"/>
</dbReference>
<dbReference type="Proteomes" id="UP000094578">
    <property type="component" value="Unassembled WGS sequence"/>
</dbReference>
<gene>
    <name evidence="2" type="primary">nylB</name>
    <name evidence="2" type="ORF">PTI45_01113</name>
</gene>
<name>A0A1E3L9K2_9BACL</name>
<keyword evidence="2" id="KW-0378">Hydrolase</keyword>
<proteinExistence type="predicted"/>
<evidence type="ECO:0000313" key="2">
    <source>
        <dbReference type="EMBL" id="ODP29630.1"/>
    </source>
</evidence>
<sequence>MPFIDTAPLVNQLVERELYSCLIVQHGVQILDYYREPDKKEIPLKINSCTKSILSSLVSIAIDQGIMPAPDTAISTFFPQLHTDPDPRKAQITIEQLLTMSAGFNWTEFGGQHSFPTMSKTSNWIDFVLSQPLVHEPGTVMEYNSGCSQLLATILAQTSGQSVASFAEQHLFTPLGITQYVWETDPQGVHTGGFGLQLPPSAMLQFGLLYLHKGKIDNQQYIQSSTVEHATSPLIAVDSPQKAHYGWHWWHSSFTLDSQPKVDIPYYYALGFGGQYIVVVPSYELVVTVSADRFKRKRTPLDVFRDFVVPLLENVNNTTAN</sequence>
<comment type="caution">
    <text evidence="2">The sequence shown here is derived from an EMBL/GenBank/DDBJ whole genome shotgun (WGS) entry which is preliminary data.</text>
</comment>
<accession>A0A1E3L9K2</accession>